<keyword evidence="1" id="KW-0812">Transmembrane</keyword>
<feature type="transmembrane region" description="Helical" evidence="1">
    <location>
        <begin position="184"/>
        <end position="205"/>
    </location>
</feature>
<protein>
    <recommendedName>
        <fullName evidence="4">DUF4239 domain-containing protein</fullName>
    </recommendedName>
</protein>
<organism evidence="2 3">
    <name type="scientific">Methyloceanibacter marginalis</name>
    <dbReference type="NCBI Taxonomy" id="1774971"/>
    <lineage>
        <taxon>Bacteria</taxon>
        <taxon>Pseudomonadati</taxon>
        <taxon>Pseudomonadota</taxon>
        <taxon>Alphaproteobacteria</taxon>
        <taxon>Hyphomicrobiales</taxon>
        <taxon>Hyphomicrobiaceae</taxon>
        <taxon>Methyloceanibacter</taxon>
    </lineage>
</organism>
<dbReference type="InterPro" id="IPR025333">
    <property type="entry name" value="DUF4239"/>
</dbReference>
<evidence type="ECO:0000256" key="1">
    <source>
        <dbReference type="SAM" id="Phobius"/>
    </source>
</evidence>
<feature type="transmembrane region" description="Helical" evidence="1">
    <location>
        <begin position="50"/>
        <end position="69"/>
    </location>
</feature>
<gene>
    <name evidence="2" type="ORF">AUC71_14325</name>
</gene>
<feature type="transmembrane region" description="Helical" evidence="1">
    <location>
        <begin position="6"/>
        <end position="29"/>
    </location>
</feature>
<evidence type="ECO:0000313" key="2">
    <source>
        <dbReference type="EMBL" id="ODS02636.1"/>
    </source>
</evidence>
<reference evidence="2 3" key="1">
    <citation type="journal article" date="2016" name="Environ. Microbiol.">
        <title>New Methyloceanibacter diversity from North Sea sediments includes methanotroph containing solely the soluble methane monooxygenase.</title>
        <authorList>
            <person name="Vekeman B."/>
            <person name="Kerckhof F.M."/>
            <person name="Cremers G."/>
            <person name="de Vos P."/>
            <person name="Vandamme P."/>
            <person name="Boon N."/>
            <person name="Op den Camp H.J."/>
            <person name="Heylen K."/>
        </authorList>
    </citation>
    <scope>NUCLEOTIDE SEQUENCE [LARGE SCALE GENOMIC DNA]</scope>
    <source>
        <strain evidence="2 3">R-67177</strain>
    </source>
</reference>
<comment type="caution">
    <text evidence="2">The sequence shown here is derived from an EMBL/GenBank/DDBJ whole genome shotgun (WGS) entry which is preliminary data.</text>
</comment>
<evidence type="ECO:0008006" key="4">
    <source>
        <dbReference type="Google" id="ProtNLM"/>
    </source>
</evidence>
<keyword evidence="1" id="KW-0472">Membrane</keyword>
<keyword evidence="3" id="KW-1185">Reference proteome</keyword>
<name>A0A1E3WA36_9HYPH</name>
<proteinExistence type="predicted"/>
<dbReference type="EMBL" id="LPWD01000264">
    <property type="protein sequence ID" value="ODS02636.1"/>
    <property type="molecule type" value="Genomic_DNA"/>
</dbReference>
<dbReference type="AlphaFoldDB" id="A0A1E3WA36"/>
<dbReference type="Pfam" id="PF14023">
    <property type="entry name" value="Bestrophin-like"/>
    <property type="match status" value="1"/>
</dbReference>
<keyword evidence="1" id="KW-1133">Transmembrane helix</keyword>
<dbReference type="Proteomes" id="UP000095042">
    <property type="component" value="Unassembled WGS sequence"/>
</dbReference>
<accession>A0A1E3WA36</accession>
<evidence type="ECO:0000313" key="3">
    <source>
        <dbReference type="Proteomes" id="UP000095042"/>
    </source>
</evidence>
<sequence>MLTHDVPLWVAGLLITFVAEIYSVGLMLLTRYVYGVSRLSLNNEVAGFKFAVVGVFYAVTLAFVVIAVWEDYRDTQGAVRDEAKAAVDLHRFSYALPQGGSEIRKHLVTYIKDVREYGWPAMSLGKPSEQVAKDLRLLTAAVLAVQPEDGRQNTLFQHSLDLLTVMTDNRNERLDSSDGSVPPILWFVLIVGGLITLGYPAFFAASNVVAQVLMTASLAALVAMSLLLGLAFDFPFTGDPHISVYPFDEALQQMSDQASAP</sequence>
<feature type="transmembrane region" description="Helical" evidence="1">
    <location>
        <begin position="212"/>
        <end position="232"/>
    </location>
</feature>